<keyword evidence="2" id="KW-1185">Reference proteome</keyword>
<evidence type="ECO:0000313" key="2">
    <source>
        <dbReference type="Proteomes" id="UP000306324"/>
    </source>
</evidence>
<sequence length="51" mass="5606">MANGLHVLLDIHETSLLGGRIDYSHRLSACVNGTTAKECTLRPIVICLRRS</sequence>
<protein>
    <submittedName>
        <fullName evidence="1">Uncharacterized protein</fullName>
    </submittedName>
</protein>
<proteinExistence type="predicted"/>
<dbReference type="Proteomes" id="UP000306324">
    <property type="component" value="Unassembled WGS sequence"/>
</dbReference>
<name>A0A5S4EIB3_9PROT</name>
<dbReference type="EMBL" id="SWAD01000126">
    <property type="protein sequence ID" value="TMQ75031.1"/>
    <property type="molecule type" value="Genomic_DNA"/>
</dbReference>
<comment type="caution">
    <text evidence="1">The sequence shown here is derived from an EMBL/GenBank/DDBJ whole genome shotgun (WGS) entry which is preliminary data.</text>
</comment>
<dbReference type="AlphaFoldDB" id="A0A5S4EIB3"/>
<gene>
    <name evidence="1" type="ORF">ACCUM_2051</name>
</gene>
<evidence type="ECO:0000313" key="1">
    <source>
        <dbReference type="EMBL" id="TMQ75031.1"/>
    </source>
</evidence>
<organism evidence="1 2">
    <name type="scientific">Candidatus Accumulibacter phosphatis</name>
    <dbReference type="NCBI Taxonomy" id="327160"/>
    <lineage>
        <taxon>Bacteria</taxon>
        <taxon>Pseudomonadati</taxon>
        <taxon>Pseudomonadota</taxon>
        <taxon>Betaproteobacteria</taxon>
        <taxon>Candidatus Accumulibacter</taxon>
    </lineage>
</organism>
<accession>A0A5S4EIB3</accession>
<reference evidence="1 2" key="1">
    <citation type="submission" date="2019-04" db="EMBL/GenBank/DDBJ databases">
        <title>A novel phosphate-accumulating bacterium identified in bioreactor for phosphate removal from wastewater.</title>
        <authorList>
            <person name="Kotlyarov R.Y."/>
            <person name="Beletsky A.V."/>
            <person name="Kallistova A.Y."/>
            <person name="Dorofeev A.G."/>
            <person name="Nikolaev Y.Y."/>
            <person name="Pimenov N.V."/>
            <person name="Ravin N.V."/>
            <person name="Mardanov A.V."/>
        </authorList>
    </citation>
    <scope>NUCLEOTIDE SEQUENCE [LARGE SCALE GENOMIC DNA]</scope>
    <source>
        <strain evidence="1 2">Bin19</strain>
    </source>
</reference>